<evidence type="ECO:0000313" key="1">
    <source>
        <dbReference type="EMBL" id="CDQ00682.1"/>
    </source>
</evidence>
<gene>
    <name evidence="1" type="primary">Bm689</name>
    <name evidence="1" type="ORF">BM_Bm689</name>
</gene>
<sequence>MFKTTCFYIFGNVRQTKINGNSDPAAFAHKLDERFCLADLYEFTM</sequence>
<organism evidence="1">
    <name type="scientific">Brugia malayi</name>
    <name type="common">Filarial nematode worm</name>
    <dbReference type="NCBI Taxonomy" id="6279"/>
    <lineage>
        <taxon>Eukaryota</taxon>
        <taxon>Metazoa</taxon>
        <taxon>Ecdysozoa</taxon>
        <taxon>Nematoda</taxon>
        <taxon>Chromadorea</taxon>
        <taxon>Rhabditida</taxon>
        <taxon>Spirurina</taxon>
        <taxon>Spiruromorpha</taxon>
        <taxon>Filarioidea</taxon>
        <taxon>Onchocercidae</taxon>
        <taxon>Brugia</taxon>
    </lineage>
</organism>
<dbReference type="AlphaFoldDB" id="A0A1I9G4V1"/>
<proteinExistence type="predicted"/>
<reference evidence="1" key="2">
    <citation type="submission" date="2012-12" db="EMBL/GenBank/DDBJ databases">
        <authorList>
            <consortium name="WormBase Consortium"/>
            <person name="Ghedin E."/>
            <person name="Paulini M."/>
        </authorList>
    </citation>
    <scope>NUCLEOTIDE SEQUENCE</scope>
    <source>
        <strain evidence="1">FR3</strain>
    </source>
</reference>
<reference evidence="1" key="1">
    <citation type="journal article" date="2007" name="Science">
        <title>Draft genome of the filarial nematode parasite Brugia malayi.</title>
        <authorList>
            <person name="Ghedin E."/>
            <person name="Wang S."/>
            <person name="Spiro D."/>
            <person name="Caler E."/>
            <person name="Zhao Q."/>
            <person name="Crabtree J."/>
            <person name="Allen J.E."/>
            <person name="Delcher A.L."/>
            <person name="Guiliano D.B."/>
            <person name="Miranda-Saavedra D."/>
            <person name="Angiuoli S.V."/>
            <person name="Creasy T."/>
            <person name="Amedeo P."/>
            <person name="Haas B."/>
            <person name="El-Sayed N.M."/>
            <person name="Wortman J.R."/>
            <person name="Feldblyum T."/>
            <person name="Tallon L."/>
            <person name="Schatz M."/>
            <person name="Shumway M."/>
            <person name="Koo H."/>
            <person name="Salzberg S.L."/>
            <person name="Schobel S."/>
            <person name="Pertea M."/>
            <person name="Pop M."/>
            <person name="White O."/>
            <person name="Barton G.J."/>
            <person name="Carlow C.K."/>
            <person name="Crawford M.J."/>
            <person name="Daub J."/>
            <person name="Dimmic M.W."/>
            <person name="Estes C.F."/>
            <person name="Foster J.M."/>
            <person name="Ganatra M."/>
            <person name="Gregory W.F."/>
            <person name="Johnson N.M."/>
            <person name="Jin J."/>
            <person name="Komuniecki R."/>
            <person name="Korf I."/>
            <person name="Kumar S."/>
            <person name="Laney S."/>
            <person name="Li B.W."/>
            <person name="Li W."/>
            <person name="Lindblom T.H."/>
            <person name="Lustigman S."/>
            <person name="Ma D."/>
            <person name="Maina C.V."/>
            <person name="Martin D.M."/>
            <person name="McCarter J.P."/>
            <person name="McReynolds L."/>
            <person name="Mitreva M."/>
            <person name="Nutman T.B."/>
            <person name="Parkinson J."/>
            <person name="Peregrin-Alvarez J.M."/>
            <person name="Poole C."/>
            <person name="Ren Q."/>
            <person name="Saunders L."/>
            <person name="Sluder A.E."/>
            <person name="Smith K."/>
            <person name="Stanke M."/>
            <person name="Unnasch T.R."/>
            <person name="Ware J."/>
            <person name="Wei A.D."/>
            <person name="Weil G."/>
            <person name="Williams D.J."/>
            <person name="Zhang Y."/>
            <person name="Williams S.A."/>
            <person name="Fraser-Liggett C."/>
            <person name="Slatko B."/>
            <person name="Blaxter M.L."/>
            <person name="Scott A.L."/>
        </authorList>
    </citation>
    <scope>NUCLEOTIDE SEQUENCE</scope>
    <source>
        <strain evidence="1">FR3</strain>
    </source>
</reference>
<dbReference type="EMBL" id="LN857014">
    <property type="protein sequence ID" value="CDQ00682.1"/>
    <property type="molecule type" value="Genomic_DNA"/>
</dbReference>
<name>A0A1I9G4V1_BRUMA</name>
<protein>
    <submittedName>
        <fullName evidence="1">Bm689</fullName>
    </submittedName>
</protein>
<accession>A0A1I9G4V1</accession>